<dbReference type="Pfam" id="PF14352">
    <property type="entry name" value="DUF4402"/>
    <property type="match status" value="1"/>
</dbReference>
<gene>
    <name evidence="2" type="ORF">HIU99_05030</name>
</gene>
<evidence type="ECO:0000313" key="2">
    <source>
        <dbReference type="EMBL" id="NMT62957.1"/>
    </source>
</evidence>
<sequence length="180" mass="17631">MCKVNNKFSLSLLRAGVVFMAAIPAVSFGADATTQSSATVIEPIAITKAADLVFGDFAPGAGGTVTVSTSGARTAGGTILSTAGNTPTAAKFDVTGNADSTYSISLTAPASLSDGAATPNTMALAVFSDLDASNTISGQVSSGTLTAGAQSVYLGGELTVGAGQVAGTYTGDITVTVEYN</sequence>
<name>A0A7Y0RB18_9GAMM</name>
<evidence type="ECO:0000256" key="1">
    <source>
        <dbReference type="SAM" id="SignalP"/>
    </source>
</evidence>
<dbReference type="AlphaFoldDB" id="A0A7Y0RB18"/>
<keyword evidence="3" id="KW-1185">Reference proteome</keyword>
<keyword evidence="1" id="KW-0732">Signal</keyword>
<protein>
    <submittedName>
        <fullName evidence="2">DUF4402 domain-containing protein</fullName>
    </submittedName>
</protein>
<dbReference type="EMBL" id="JABCKY010000001">
    <property type="protein sequence ID" value="NMT62957.1"/>
    <property type="molecule type" value="Genomic_DNA"/>
</dbReference>
<comment type="caution">
    <text evidence="2">The sequence shown here is derived from an EMBL/GenBank/DDBJ whole genome shotgun (WGS) entry which is preliminary data.</text>
</comment>
<reference evidence="2 3" key="1">
    <citation type="submission" date="2020-04" db="EMBL/GenBank/DDBJ databases">
        <title>Marinobacter oceani sp. nov., isolated from marine solar saltern.</title>
        <authorList>
            <person name="Chen X.-Y."/>
        </authorList>
    </citation>
    <scope>NUCLEOTIDE SEQUENCE [LARGE SCALE GENOMIC DNA]</scope>
    <source>
        <strain evidence="2 3">W62</strain>
    </source>
</reference>
<dbReference type="Proteomes" id="UP000567186">
    <property type="component" value="Unassembled WGS sequence"/>
</dbReference>
<dbReference type="OrthoDB" id="6167708at2"/>
<proteinExistence type="predicted"/>
<organism evidence="2 3">
    <name type="scientific">Marinobacter orientalis</name>
    <dbReference type="NCBI Taxonomy" id="1928859"/>
    <lineage>
        <taxon>Bacteria</taxon>
        <taxon>Pseudomonadati</taxon>
        <taxon>Pseudomonadota</taxon>
        <taxon>Gammaproteobacteria</taxon>
        <taxon>Pseudomonadales</taxon>
        <taxon>Marinobacteraceae</taxon>
        <taxon>Marinobacter</taxon>
    </lineage>
</organism>
<dbReference type="InterPro" id="IPR025514">
    <property type="entry name" value="DUF4402"/>
</dbReference>
<evidence type="ECO:0000313" key="3">
    <source>
        <dbReference type="Proteomes" id="UP000567186"/>
    </source>
</evidence>
<feature type="signal peptide" evidence="1">
    <location>
        <begin position="1"/>
        <end position="29"/>
    </location>
</feature>
<dbReference type="RefSeq" id="WP_135954305.1">
    <property type="nucleotide sequence ID" value="NZ_JABCKY010000001.1"/>
</dbReference>
<feature type="chain" id="PRO_5030827790" evidence="1">
    <location>
        <begin position="30"/>
        <end position="180"/>
    </location>
</feature>
<accession>A0A7Y0RB18</accession>